<dbReference type="EC" id="3.4.13.22" evidence="9"/>
<dbReference type="Proteomes" id="UP000315403">
    <property type="component" value="Unassembled WGS sequence"/>
</dbReference>
<keyword evidence="2 9" id="KW-0645">Protease</keyword>
<gene>
    <name evidence="9 10" type="primary">ddpX</name>
    <name evidence="10" type="ORF">DLNHIDIE_03060</name>
</gene>
<feature type="active site" description="Proton donor/acceptor" evidence="9">
    <location>
        <position position="158"/>
    </location>
</feature>
<keyword evidence="3 9" id="KW-0479">Metal-binding</keyword>
<comment type="caution">
    <text evidence="10">The sequence shown here is derived from an EMBL/GenBank/DDBJ whole genome shotgun (WGS) entry which is preliminary data.</text>
</comment>
<comment type="cofactor">
    <cofactor evidence="9">
        <name>Zn(2+)</name>
        <dbReference type="ChEBI" id="CHEBI:29105"/>
    </cofactor>
    <text evidence="9">Binds 1 zinc ion per subunit.</text>
</comment>
<evidence type="ECO:0000256" key="9">
    <source>
        <dbReference type="HAMAP-Rule" id="MF_01924"/>
    </source>
</evidence>
<evidence type="ECO:0000313" key="11">
    <source>
        <dbReference type="Proteomes" id="UP000315403"/>
    </source>
</evidence>
<dbReference type="GO" id="GO:0008270">
    <property type="term" value="F:zinc ion binding"/>
    <property type="evidence" value="ECO:0007669"/>
    <property type="project" value="UniProtKB-UniRule"/>
</dbReference>
<dbReference type="EMBL" id="SZUV01000003">
    <property type="protein sequence ID" value="TQN49651.1"/>
    <property type="molecule type" value="Genomic_DNA"/>
</dbReference>
<dbReference type="GO" id="GO:0071555">
    <property type="term" value="P:cell wall organization"/>
    <property type="evidence" value="ECO:0007669"/>
    <property type="project" value="UniProtKB-KW"/>
</dbReference>
<proteinExistence type="inferred from homology"/>
<keyword evidence="6 9" id="KW-0224">Dipeptidase</keyword>
<dbReference type="Gene3D" id="3.30.1380.10">
    <property type="match status" value="1"/>
</dbReference>
<dbReference type="HAMAP" id="MF_01924">
    <property type="entry name" value="A_A_dipeptidase"/>
    <property type="match status" value="1"/>
</dbReference>
<feature type="binding site" evidence="9">
    <location>
        <position position="101"/>
    </location>
    <ligand>
        <name>Zn(2+)</name>
        <dbReference type="ChEBI" id="CHEBI:29105"/>
        <note>catalytic</note>
    </ligand>
</feature>
<name>A0A543Q002_ACITH</name>
<dbReference type="PANTHER" id="PTHR43126">
    <property type="entry name" value="D-ALANYL-D-ALANINE DIPEPTIDASE"/>
    <property type="match status" value="1"/>
</dbReference>
<protein>
    <recommendedName>
        <fullName evidence="9">D-alanyl-D-alanine dipeptidase</fullName>
        <shortName evidence="9">D-Ala-D-Ala dipeptidase</shortName>
        <ecNumber evidence="9">3.4.13.22</ecNumber>
    </recommendedName>
</protein>
<evidence type="ECO:0000256" key="1">
    <source>
        <dbReference type="ARBA" id="ARBA00001362"/>
    </source>
</evidence>
<keyword evidence="4 9" id="KW-0378">Hydrolase</keyword>
<dbReference type="AlphaFoldDB" id="A0A543Q002"/>
<dbReference type="NCBIfam" id="NF007557">
    <property type="entry name" value="PRK10178.1"/>
    <property type="match status" value="1"/>
</dbReference>
<evidence type="ECO:0000256" key="5">
    <source>
        <dbReference type="ARBA" id="ARBA00022833"/>
    </source>
</evidence>
<comment type="similarity">
    <text evidence="9">Belongs to the peptidase M15D family.</text>
</comment>
<dbReference type="PIRSF" id="PIRSF026671">
    <property type="entry name" value="AA_dipeptidase"/>
    <property type="match status" value="1"/>
</dbReference>
<evidence type="ECO:0000256" key="8">
    <source>
        <dbReference type="ARBA" id="ARBA00023316"/>
    </source>
</evidence>
<dbReference type="GO" id="GO:0160237">
    <property type="term" value="F:D-Ala-D-Ala dipeptidase activity"/>
    <property type="evidence" value="ECO:0007669"/>
    <property type="project" value="UniProtKB-EC"/>
</dbReference>
<dbReference type="InterPro" id="IPR009045">
    <property type="entry name" value="Zn_M74/Hedgehog-like"/>
</dbReference>
<dbReference type="Pfam" id="PF01427">
    <property type="entry name" value="Peptidase_M15"/>
    <property type="match status" value="1"/>
</dbReference>
<evidence type="ECO:0000313" key="10">
    <source>
        <dbReference type="EMBL" id="TQN49651.1"/>
    </source>
</evidence>
<evidence type="ECO:0000256" key="2">
    <source>
        <dbReference type="ARBA" id="ARBA00022670"/>
    </source>
</evidence>
<keyword evidence="7 9" id="KW-0482">Metalloprotease</keyword>
<dbReference type="PANTHER" id="PTHR43126:SF1">
    <property type="entry name" value="D-ALANYL-D-ALANINE DIPEPTIDASE"/>
    <property type="match status" value="1"/>
</dbReference>
<sequence length="177" mass="20370">MLRVIKTNEFDVIIDLMYSKNTNVFGKALYPQFSECKLHTDAAICLQRASKLLKPLGLKIKIFDAYRPQSIQKQMWEMIPNGKYLADPKIGSNHSRGVALDISLIDANQCELSFGTAIDEMDVKSHHFNLEVDQESYHNRLTLLSIMVGAGFKYINNEWWHYELPNSKEYPLLDDSL</sequence>
<dbReference type="GO" id="GO:0006508">
    <property type="term" value="P:proteolysis"/>
    <property type="evidence" value="ECO:0007669"/>
    <property type="project" value="UniProtKB-KW"/>
</dbReference>
<evidence type="ECO:0000256" key="6">
    <source>
        <dbReference type="ARBA" id="ARBA00022997"/>
    </source>
</evidence>
<evidence type="ECO:0000256" key="4">
    <source>
        <dbReference type="ARBA" id="ARBA00022801"/>
    </source>
</evidence>
<dbReference type="InterPro" id="IPR000755">
    <property type="entry name" value="A_A_dipeptidase"/>
</dbReference>
<dbReference type="CDD" id="cd14840">
    <property type="entry name" value="D-Ala-D-Ala_dipeptidase_Aad"/>
    <property type="match status" value="1"/>
</dbReference>
<evidence type="ECO:0000256" key="3">
    <source>
        <dbReference type="ARBA" id="ARBA00022723"/>
    </source>
</evidence>
<dbReference type="GO" id="GO:0008237">
    <property type="term" value="F:metallopeptidase activity"/>
    <property type="evidence" value="ECO:0007669"/>
    <property type="project" value="UniProtKB-KW"/>
</dbReference>
<feature type="binding site" evidence="9">
    <location>
        <position position="94"/>
    </location>
    <ligand>
        <name>Zn(2+)</name>
        <dbReference type="ChEBI" id="CHEBI:29105"/>
        <note>catalytic</note>
    </ligand>
</feature>
<comment type="function">
    <text evidence="9">Catalyzes hydrolysis of the D-alanyl-D-alanine dipeptide.</text>
</comment>
<comment type="catalytic activity">
    <reaction evidence="1 9">
        <text>D-alanyl-D-alanine + H2O = 2 D-alanine</text>
        <dbReference type="Rhea" id="RHEA:20661"/>
        <dbReference type="ChEBI" id="CHEBI:15377"/>
        <dbReference type="ChEBI" id="CHEBI:57416"/>
        <dbReference type="ChEBI" id="CHEBI:57822"/>
        <dbReference type="EC" id="3.4.13.22"/>
    </reaction>
</comment>
<dbReference type="RefSeq" id="WP_142089708.1">
    <property type="nucleotide sequence ID" value="NZ_SZUV01000003.1"/>
</dbReference>
<evidence type="ECO:0000256" key="7">
    <source>
        <dbReference type="ARBA" id="ARBA00023049"/>
    </source>
</evidence>
<accession>A0A543Q002</accession>
<dbReference type="SUPFAM" id="SSF55166">
    <property type="entry name" value="Hedgehog/DD-peptidase"/>
    <property type="match status" value="1"/>
</dbReference>
<keyword evidence="8" id="KW-0961">Cell wall biogenesis/degradation</keyword>
<feature type="binding site" evidence="9">
    <location>
        <position position="161"/>
    </location>
    <ligand>
        <name>Zn(2+)</name>
        <dbReference type="ChEBI" id="CHEBI:29105"/>
        <note>catalytic</note>
    </ligand>
</feature>
<organism evidence="10 11">
    <name type="scientific">Acidithiobacillus thiooxidans ATCC 19377</name>
    <dbReference type="NCBI Taxonomy" id="637390"/>
    <lineage>
        <taxon>Bacteria</taxon>
        <taxon>Pseudomonadati</taxon>
        <taxon>Pseudomonadota</taxon>
        <taxon>Acidithiobacillia</taxon>
        <taxon>Acidithiobacillales</taxon>
        <taxon>Acidithiobacillaceae</taxon>
        <taxon>Acidithiobacillus</taxon>
    </lineage>
</organism>
<reference evidence="10 11" key="1">
    <citation type="submission" date="2019-03" db="EMBL/GenBank/DDBJ databases">
        <title>New insights into Acidothiobacillus thiooxidans sulfur metabolism through coupled gene expression, solution geochemistry, microscopy and spectroscopy analyses.</title>
        <authorList>
            <person name="Camacho D."/>
            <person name="Frazao R."/>
            <person name="Fouillen A."/>
            <person name="Nanci A."/>
            <person name="Lang B.F."/>
            <person name="Apte S.C."/>
            <person name="Baron C."/>
            <person name="Warren L.A."/>
        </authorList>
    </citation>
    <scope>NUCLEOTIDE SEQUENCE [LARGE SCALE GENOMIC DNA]</scope>
    <source>
        <strain evidence="10 11">ATCC 19377</strain>
    </source>
</reference>
<keyword evidence="5 9" id="KW-0862">Zinc</keyword>
<feature type="site" description="Transition state stabilizer" evidence="9">
    <location>
        <position position="67"/>
    </location>
</feature>